<evidence type="ECO:0000256" key="2">
    <source>
        <dbReference type="SAM" id="SignalP"/>
    </source>
</evidence>
<reference evidence="4" key="4">
    <citation type="journal article" date="2015" name="PLoS ONE">
        <title>Comprehensive Evaluation of Toxoplasma gondii VEG and Neospora caninum LIV Genomes with Tachyzoite Stage Transcriptome and Proteome Defines Novel Transcript Features.</title>
        <authorList>
            <person name="Ramaprasad A."/>
            <person name="Mourier T."/>
            <person name="Naeem R."/>
            <person name="Malas T.B."/>
            <person name="Moussa E."/>
            <person name="Panigrahi A."/>
            <person name="Vermont S.J."/>
            <person name="Otto T.D."/>
            <person name="Wastling J."/>
            <person name="Pain A."/>
        </authorList>
    </citation>
    <scope>NUCLEOTIDE SEQUENCE</scope>
    <source>
        <strain evidence="4">Liverpool</strain>
    </source>
</reference>
<feature type="compositionally biased region" description="Low complexity" evidence="1">
    <location>
        <begin position="168"/>
        <end position="184"/>
    </location>
</feature>
<feature type="signal peptide" evidence="2">
    <location>
        <begin position="1"/>
        <end position="20"/>
    </location>
</feature>
<organism evidence="3 5">
    <name type="scientific">Neospora caninum (strain Liverpool)</name>
    <dbReference type="NCBI Taxonomy" id="572307"/>
    <lineage>
        <taxon>Eukaryota</taxon>
        <taxon>Sar</taxon>
        <taxon>Alveolata</taxon>
        <taxon>Apicomplexa</taxon>
        <taxon>Conoidasida</taxon>
        <taxon>Coccidia</taxon>
        <taxon>Eucoccidiorida</taxon>
        <taxon>Eimeriorina</taxon>
        <taxon>Sarcocystidae</taxon>
        <taxon>Neospora</taxon>
    </lineage>
</organism>
<dbReference type="VEuPathDB" id="ToxoDB:NCLIV_067620"/>
<name>F0VRI9_NEOCL</name>
<dbReference type="RefSeq" id="XP_003886362.1">
    <property type="nucleotide sequence ID" value="XM_003886313.1"/>
</dbReference>
<reference evidence="5" key="3">
    <citation type="journal article" date="2012" name="PLoS Pathog.">
        <title>Comparative genomics of the apicomplexan parasites Toxoplasma gondii and Neospora caninum: Coccidia differing in host range and transmission strategy.</title>
        <authorList>
            <person name="Reid A.J."/>
            <person name="Vermont S.J."/>
            <person name="Cotton J.A."/>
            <person name="Harris D."/>
            <person name="Hill-Cawthorne G.A."/>
            <person name="Konen-Waisman S."/>
            <person name="Latham S.M."/>
            <person name="Mourier T."/>
            <person name="Norton R."/>
            <person name="Quail M.A."/>
            <person name="Sanders M."/>
            <person name="Shanmugam D."/>
            <person name="Sohal A."/>
            <person name="Wasmuth J.D."/>
            <person name="Brunk B."/>
            <person name="Grigg M.E."/>
            <person name="Howard J.C."/>
            <person name="Parkinson J."/>
            <person name="Roos D.S."/>
            <person name="Trees A.J."/>
            <person name="Berriman M."/>
            <person name="Pain A."/>
            <person name="Wastling J.M."/>
        </authorList>
    </citation>
    <scope>NUCLEOTIDE SEQUENCE [LARGE SCALE GENOMIC DNA]</scope>
    <source>
        <strain evidence="5">Liverpool</strain>
    </source>
</reference>
<reference evidence="3" key="2">
    <citation type="submission" date="2011-03" db="EMBL/GenBank/DDBJ databases">
        <title>Comparative genomics and transcriptomics of Neospora caninum and Toxoplasma gondii.</title>
        <authorList>
            <person name="Reid A.J."/>
            <person name="Sohal A."/>
            <person name="Harris D."/>
            <person name="Quail M."/>
            <person name="Sanders M."/>
            <person name="Berriman M."/>
            <person name="Wastling J.M."/>
            <person name="Pain A."/>
        </authorList>
    </citation>
    <scope>NUCLEOTIDE SEQUENCE</scope>
    <source>
        <strain evidence="3">Liverpool</strain>
    </source>
</reference>
<dbReference type="EMBL" id="FR823393">
    <property type="protein sequence ID" value="CBZ56337.1"/>
    <property type="molecule type" value="Genomic_DNA"/>
</dbReference>
<feature type="region of interest" description="Disordered" evidence="1">
    <location>
        <begin position="254"/>
        <end position="294"/>
    </location>
</feature>
<dbReference type="PROSITE" id="PS51257">
    <property type="entry name" value="PROKAR_LIPOPROTEIN"/>
    <property type="match status" value="1"/>
</dbReference>
<reference evidence="3" key="1">
    <citation type="submission" date="2011-02" db="EMBL/GenBank/DDBJ databases">
        <authorList>
            <person name="Aslett M."/>
        </authorList>
    </citation>
    <scope>NUCLEOTIDE SEQUENCE</scope>
    <source>
        <strain evidence="3">Liverpool</strain>
    </source>
</reference>
<feature type="compositionally biased region" description="Pro residues" evidence="1">
    <location>
        <begin position="208"/>
        <end position="218"/>
    </location>
</feature>
<dbReference type="GeneID" id="13445560"/>
<dbReference type="AlphaFoldDB" id="F0VRI9"/>
<keyword evidence="5" id="KW-1185">Reference proteome</keyword>
<keyword evidence="2" id="KW-0732">Signal</keyword>
<dbReference type="Proteomes" id="UP000007494">
    <property type="component" value="Chromosome XII"/>
</dbReference>
<evidence type="ECO:0000313" key="5">
    <source>
        <dbReference type="Proteomes" id="UP000007494"/>
    </source>
</evidence>
<feature type="compositionally biased region" description="Basic and acidic residues" evidence="1">
    <location>
        <begin position="283"/>
        <end position="294"/>
    </location>
</feature>
<evidence type="ECO:0000313" key="3">
    <source>
        <dbReference type="EMBL" id="CBZ56337.1"/>
    </source>
</evidence>
<feature type="region of interest" description="Disordered" evidence="1">
    <location>
        <begin position="168"/>
        <end position="241"/>
    </location>
</feature>
<dbReference type="EMBL" id="LN714487">
    <property type="protein sequence ID" value="CEL71097.1"/>
    <property type="molecule type" value="Genomic_DNA"/>
</dbReference>
<gene>
    <name evidence="4" type="ORF">BN1204_067620</name>
    <name evidence="3" type="ORF">NCLIV_067620</name>
</gene>
<protein>
    <recommendedName>
        <fullName evidence="6">Toxoplasma gondii family A protein</fullName>
    </recommendedName>
</protein>
<dbReference type="InParanoid" id="F0VRI9"/>
<dbReference type="OrthoDB" id="331226at2759"/>
<evidence type="ECO:0000313" key="4">
    <source>
        <dbReference type="EMBL" id="CEL71097.1"/>
    </source>
</evidence>
<feature type="chain" id="PRO_5007655413" description="Toxoplasma gondii family A protein" evidence="2">
    <location>
        <begin position="21"/>
        <end position="361"/>
    </location>
</feature>
<evidence type="ECO:0008006" key="6">
    <source>
        <dbReference type="Google" id="ProtNLM"/>
    </source>
</evidence>
<sequence length="361" mass="38015">MERQLFRAVCLTLLVGAVLSCVASETSEQKTEVDFTATIPKGGLERDVQQVFSLGPSGKLQVVDETGDAVYLPQPSEAADEPSSDPYSAAYLFENGACDFTKMVVFKEAFPGYTKPLWVSDETPSGESKKASTRGIVKYTFTNPPAEYVGGRVSFCVRFRTVLAAGSQSETNTGTGGTSSSPGSGNSGGATIPNVPDTEDDKDQSVPEKPPPSEAVPHPPEDGDPDEPSVLPGQTDHNSVGESVVLPDSLRVAPSRAGIPAPSPESAARDTNPNVREYSPFSESREKPTDETLRVKEGSSAIVTRIRGHDGAPPKRFDETPAVEEAYLTVVVHSAAWSSAAGMGGLPAVFLTVVAALLQVS</sequence>
<proteinExistence type="predicted"/>
<accession>F0VRI9</accession>
<evidence type="ECO:0000256" key="1">
    <source>
        <dbReference type="SAM" id="MobiDB-lite"/>
    </source>
</evidence>